<reference evidence="1 2" key="1">
    <citation type="journal article" date="2019" name="Sci. Rep.">
        <title>Orb-weaving spider Araneus ventricosus genome elucidates the spidroin gene catalogue.</title>
        <authorList>
            <person name="Kono N."/>
            <person name="Nakamura H."/>
            <person name="Ohtoshi R."/>
            <person name="Moran D.A.P."/>
            <person name="Shinohara A."/>
            <person name="Yoshida Y."/>
            <person name="Fujiwara M."/>
            <person name="Mori M."/>
            <person name="Tomita M."/>
            <person name="Arakawa K."/>
        </authorList>
    </citation>
    <scope>NUCLEOTIDE SEQUENCE [LARGE SCALE GENOMIC DNA]</scope>
</reference>
<dbReference type="Gene3D" id="3.30.420.10">
    <property type="entry name" value="Ribonuclease H-like superfamily/Ribonuclease H"/>
    <property type="match status" value="1"/>
</dbReference>
<dbReference type="GO" id="GO:0003676">
    <property type="term" value="F:nucleic acid binding"/>
    <property type="evidence" value="ECO:0007669"/>
    <property type="project" value="InterPro"/>
</dbReference>
<comment type="caution">
    <text evidence="1">The sequence shown here is derived from an EMBL/GenBank/DDBJ whole genome shotgun (WGS) entry which is preliminary data.</text>
</comment>
<dbReference type="Proteomes" id="UP000499080">
    <property type="component" value="Unassembled WGS sequence"/>
</dbReference>
<dbReference type="InterPro" id="IPR036397">
    <property type="entry name" value="RNaseH_sf"/>
</dbReference>
<organism evidence="1 2">
    <name type="scientific">Araneus ventricosus</name>
    <name type="common">Orbweaver spider</name>
    <name type="synonym">Epeira ventricosa</name>
    <dbReference type="NCBI Taxonomy" id="182803"/>
    <lineage>
        <taxon>Eukaryota</taxon>
        <taxon>Metazoa</taxon>
        <taxon>Ecdysozoa</taxon>
        <taxon>Arthropoda</taxon>
        <taxon>Chelicerata</taxon>
        <taxon>Arachnida</taxon>
        <taxon>Araneae</taxon>
        <taxon>Araneomorphae</taxon>
        <taxon>Entelegynae</taxon>
        <taxon>Araneoidea</taxon>
        <taxon>Araneidae</taxon>
        <taxon>Araneus</taxon>
    </lineage>
</organism>
<dbReference type="PANTHER" id="PTHR46060">
    <property type="entry name" value="MARINER MOS1 TRANSPOSASE-LIKE PROTEIN"/>
    <property type="match status" value="1"/>
</dbReference>
<dbReference type="EMBL" id="BGPR01011455">
    <property type="protein sequence ID" value="GBN51410.1"/>
    <property type="molecule type" value="Genomic_DNA"/>
</dbReference>
<dbReference type="AlphaFoldDB" id="A0A4Y2PLM0"/>
<evidence type="ECO:0000313" key="2">
    <source>
        <dbReference type="Proteomes" id="UP000499080"/>
    </source>
</evidence>
<evidence type="ECO:0008006" key="3">
    <source>
        <dbReference type="Google" id="ProtNLM"/>
    </source>
</evidence>
<gene>
    <name evidence="1" type="ORF">AVEN_64938_1</name>
</gene>
<sequence length="129" mass="14720">MSARDFKLSCCHVNMASKTDAPAMCELRSVIRFLEAEGWVMDIAVVSCRTLRRLRRTILTFGVVFIHDNVRPHSAIVPQQFLVQFKWDVSDHPAYSLDLATSDFHLFSELQNCLEGQSFQENEGIQSNV</sequence>
<name>A0A4Y2PLM0_ARAVE</name>
<protein>
    <recommendedName>
        <fullName evidence="3">Histone-lysine N-methyltransferase SETMAR</fullName>
    </recommendedName>
</protein>
<proteinExistence type="predicted"/>
<evidence type="ECO:0000313" key="1">
    <source>
        <dbReference type="EMBL" id="GBN51410.1"/>
    </source>
</evidence>
<dbReference type="PANTHER" id="PTHR46060:SF1">
    <property type="entry name" value="MARINER MOS1 TRANSPOSASE-LIKE PROTEIN"/>
    <property type="match status" value="1"/>
</dbReference>
<accession>A0A4Y2PLM0</accession>
<dbReference type="InterPro" id="IPR052709">
    <property type="entry name" value="Transposase-MT_Hybrid"/>
</dbReference>
<keyword evidence="2" id="KW-1185">Reference proteome</keyword>